<name>A0AAP2DFW6_9BACT</name>
<dbReference type="InterPro" id="IPR029063">
    <property type="entry name" value="SAM-dependent_MTases_sf"/>
</dbReference>
<dbReference type="EMBL" id="JAHESF010000001">
    <property type="protein sequence ID" value="MBT1695460.1"/>
    <property type="molecule type" value="Genomic_DNA"/>
</dbReference>
<dbReference type="Gene3D" id="3.40.50.150">
    <property type="entry name" value="Vaccinia Virus protein VP39"/>
    <property type="match status" value="1"/>
</dbReference>
<dbReference type="InterPro" id="IPR013216">
    <property type="entry name" value="Methyltransf_11"/>
</dbReference>
<dbReference type="Proteomes" id="UP001319200">
    <property type="component" value="Unassembled WGS sequence"/>
</dbReference>
<reference evidence="5 6" key="1">
    <citation type="submission" date="2021-05" db="EMBL/GenBank/DDBJ databases">
        <title>A Polyphasic approach of four new species of the genus Ohtaekwangia: Ohtaekwangia histidinii sp. nov., Ohtaekwangia cretensis sp. nov., Ohtaekwangia indiensis sp. nov., Ohtaekwangia reichenbachii sp. nov. from diverse environment.</title>
        <authorList>
            <person name="Octaviana S."/>
        </authorList>
    </citation>
    <scope>NUCLEOTIDE SEQUENCE [LARGE SCALE GENOMIC DNA]</scope>
    <source>
        <strain evidence="5 6">PWU4</strain>
    </source>
</reference>
<comment type="caution">
    <text evidence="5">The sequence shown here is derived from an EMBL/GenBank/DDBJ whole genome shotgun (WGS) entry which is preliminary data.</text>
</comment>
<dbReference type="SUPFAM" id="SSF53335">
    <property type="entry name" value="S-adenosyl-L-methionine-dependent methyltransferases"/>
    <property type="match status" value="1"/>
</dbReference>
<evidence type="ECO:0000256" key="1">
    <source>
        <dbReference type="ARBA" id="ARBA00008361"/>
    </source>
</evidence>
<evidence type="ECO:0000313" key="5">
    <source>
        <dbReference type="EMBL" id="MBT1695460.1"/>
    </source>
</evidence>
<keyword evidence="6" id="KW-1185">Reference proteome</keyword>
<protein>
    <submittedName>
        <fullName evidence="5">Methyltransferase domain-containing protein</fullName>
    </submittedName>
</protein>
<proteinExistence type="inferred from homology"/>
<gene>
    <name evidence="5" type="ORF">KK083_01140</name>
</gene>
<sequence>MVRTRYRTWEEKPMQFEETADVYSKYCSDYPLALIETLIAQTGVKPGDHILEVGAGSGKATGMFADRGFHLTCVEPGQQLVAIARKTLHDKAGIDFIVSSFEDWPLQEACFDLAFSAQAFHWVKKTVKYEKCARALKNNGCLALFWNIYVNDETAPVSELSAVCKAYGVLSFLTAPEMEHEIQYNVREIEDSKLFHSPMVYTFSRVVRSTASDLINFLSTGAGYQDLTPESRKELDGKITAIFDNHCGVIDRPIISALYLSEKITSDH</sequence>
<dbReference type="InterPro" id="IPR051052">
    <property type="entry name" value="Diverse_substrate_MTase"/>
</dbReference>
<dbReference type="Pfam" id="PF08241">
    <property type="entry name" value="Methyltransf_11"/>
    <property type="match status" value="1"/>
</dbReference>
<evidence type="ECO:0000256" key="3">
    <source>
        <dbReference type="ARBA" id="ARBA00022679"/>
    </source>
</evidence>
<keyword evidence="3" id="KW-0808">Transferase</keyword>
<evidence type="ECO:0000259" key="4">
    <source>
        <dbReference type="Pfam" id="PF08241"/>
    </source>
</evidence>
<dbReference type="GO" id="GO:0008757">
    <property type="term" value="F:S-adenosylmethionine-dependent methyltransferase activity"/>
    <property type="evidence" value="ECO:0007669"/>
    <property type="project" value="InterPro"/>
</dbReference>
<accession>A0AAP2DFW6</accession>
<dbReference type="GO" id="GO:0032259">
    <property type="term" value="P:methylation"/>
    <property type="evidence" value="ECO:0007669"/>
    <property type="project" value="UniProtKB-KW"/>
</dbReference>
<keyword evidence="2 5" id="KW-0489">Methyltransferase</keyword>
<comment type="similarity">
    <text evidence="1">Belongs to the methyltransferase superfamily.</text>
</comment>
<dbReference type="AlphaFoldDB" id="A0AAP2DFW6"/>
<dbReference type="RefSeq" id="WP_254159571.1">
    <property type="nucleotide sequence ID" value="NZ_JAHESF010000001.1"/>
</dbReference>
<evidence type="ECO:0000313" key="6">
    <source>
        <dbReference type="Proteomes" id="UP001319200"/>
    </source>
</evidence>
<feature type="domain" description="Methyltransferase type 11" evidence="4">
    <location>
        <begin position="51"/>
        <end position="143"/>
    </location>
</feature>
<evidence type="ECO:0000256" key="2">
    <source>
        <dbReference type="ARBA" id="ARBA00022603"/>
    </source>
</evidence>
<dbReference type="CDD" id="cd02440">
    <property type="entry name" value="AdoMet_MTases"/>
    <property type="match status" value="1"/>
</dbReference>
<dbReference type="PANTHER" id="PTHR44942:SF4">
    <property type="entry name" value="METHYLTRANSFERASE TYPE 11 DOMAIN-CONTAINING PROTEIN"/>
    <property type="match status" value="1"/>
</dbReference>
<dbReference type="PANTHER" id="PTHR44942">
    <property type="entry name" value="METHYLTRANSF_11 DOMAIN-CONTAINING PROTEIN"/>
    <property type="match status" value="1"/>
</dbReference>
<organism evidence="5 6">
    <name type="scientific">Chryseosolibacter histidini</name>
    <dbReference type="NCBI Taxonomy" id="2782349"/>
    <lineage>
        <taxon>Bacteria</taxon>
        <taxon>Pseudomonadati</taxon>
        <taxon>Bacteroidota</taxon>
        <taxon>Cytophagia</taxon>
        <taxon>Cytophagales</taxon>
        <taxon>Chryseotaleaceae</taxon>
        <taxon>Chryseosolibacter</taxon>
    </lineage>
</organism>